<reference evidence="2 3" key="1">
    <citation type="submission" date="2023-10" db="EMBL/GenBank/DDBJ databases">
        <title>Chromosome-scale genome assembly provides insights into flower coloration mechanisms of Canna indica.</title>
        <authorList>
            <person name="Li C."/>
        </authorList>
    </citation>
    <scope>NUCLEOTIDE SEQUENCE [LARGE SCALE GENOMIC DNA]</scope>
    <source>
        <tissue evidence="2">Flower</tissue>
    </source>
</reference>
<evidence type="ECO:0000313" key="2">
    <source>
        <dbReference type="EMBL" id="WOL06711.1"/>
    </source>
</evidence>
<dbReference type="AlphaFoldDB" id="A0AAQ3QBK3"/>
<gene>
    <name evidence="2" type="ORF">Cni_G15445</name>
</gene>
<evidence type="ECO:0000256" key="1">
    <source>
        <dbReference type="SAM" id="Phobius"/>
    </source>
</evidence>
<evidence type="ECO:0000313" key="3">
    <source>
        <dbReference type="Proteomes" id="UP001327560"/>
    </source>
</evidence>
<name>A0AAQ3QBK3_9LILI</name>
<organism evidence="2 3">
    <name type="scientific">Canna indica</name>
    <name type="common">Indian-shot</name>
    <dbReference type="NCBI Taxonomy" id="4628"/>
    <lineage>
        <taxon>Eukaryota</taxon>
        <taxon>Viridiplantae</taxon>
        <taxon>Streptophyta</taxon>
        <taxon>Embryophyta</taxon>
        <taxon>Tracheophyta</taxon>
        <taxon>Spermatophyta</taxon>
        <taxon>Magnoliopsida</taxon>
        <taxon>Liliopsida</taxon>
        <taxon>Zingiberales</taxon>
        <taxon>Cannaceae</taxon>
        <taxon>Canna</taxon>
    </lineage>
</organism>
<dbReference type="EMBL" id="CP136894">
    <property type="protein sequence ID" value="WOL06711.1"/>
    <property type="molecule type" value="Genomic_DNA"/>
</dbReference>
<keyword evidence="1" id="KW-1133">Transmembrane helix</keyword>
<protein>
    <submittedName>
        <fullName evidence="2">Uncharacterized protein</fullName>
    </submittedName>
</protein>
<keyword evidence="1" id="KW-0812">Transmembrane</keyword>
<dbReference type="Proteomes" id="UP001327560">
    <property type="component" value="Chromosome 5"/>
</dbReference>
<keyword evidence="1" id="KW-0472">Membrane</keyword>
<feature type="transmembrane region" description="Helical" evidence="1">
    <location>
        <begin position="20"/>
        <end position="41"/>
    </location>
</feature>
<accession>A0AAQ3QBK3</accession>
<proteinExistence type="predicted"/>
<sequence length="63" mass="7384">MVKFLIRMIARKNMGKASPLFSLIVGVWFFFATYNLVTMVIHHQRRESEMELPGDDPITRMPD</sequence>
<keyword evidence="3" id="KW-1185">Reference proteome</keyword>